<evidence type="ECO:0000256" key="4">
    <source>
        <dbReference type="ARBA" id="ARBA00022989"/>
    </source>
</evidence>
<evidence type="ECO:0000256" key="6">
    <source>
        <dbReference type="ARBA" id="ARBA00023170"/>
    </source>
</evidence>
<evidence type="ECO:0000256" key="5">
    <source>
        <dbReference type="ARBA" id="ARBA00023136"/>
    </source>
</evidence>
<accession>A0A498M5C5</accession>
<dbReference type="AlphaFoldDB" id="A0A498M5C5"/>
<keyword evidence="5 9" id="KW-0472">Membrane</keyword>
<proteinExistence type="predicted"/>
<dbReference type="PROSITE" id="PS50853">
    <property type="entry name" value="FN3"/>
    <property type="match status" value="1"/>
</dbReference>
<evidence type="ECO:0000256" key="7">
    <source>
        <dbReference type="ARBA" id="ARBA00023180"/>
    </source>
</evidence>
<dbReference type="GO" id="GO:0009897">
    <property type="term" value="C:external side of plasma membrane"/>
    <property type="evidence" value="ECO:0007669"/>
    <property type="project" value="TreeGrafter"/>
</dbReference>
<dbReference type="STRING" id="84645.A0A498M5C5"/>
<dbReference type="Gene3D" id="2.60.40.10">
    <property type="entry name" value="Immunoglobulins"/>
    <property type="match status" value="1"/>
</dbReference>
<evidence type="ECO:0000259" key="11">
    <source>
        <dbReference type="PROSITE" id="PS50853"/>
    </source>
</evidence>
<dbReference type="InterPro" id="IPR036116">
    <property type="entry name" value="FN3_sf"/>
</dbReference>
<dbReference type="SUPFAM" id="SSF49265">
    <property type="entry name" value="Fibronectin type III"/>
    <property type="match status" value="1"/>
</dbReference>
<evidence type="ECO:0000256" key="8">
    <source>
        <dbReference type="SAM" id="MobiDB-lite"/>
    </source>
</evidence>
<keyword evidence="13" id="KW-1185">Reference proteome</keyword>
<dbReference type="GO" id="GO:0004896">
    <property type="term" value="F:cytokine receptor activity"/>
    <property type="evidence" value="ECO:0007669"/>
    <property type="project" value="TreeGrafter"/>
</dbReference>
<feature type="region of interest" description="Disordered" evidence="8">
    <location>
        <begin position="429"/>
        <end position="457"/>
    </location>
</feature>
<evidence type="ECO:0000256" key="9">
    <source>
        <dbReference type="SAM" id="Phobius"/>
    </source>
</evidence>
<feature type="domain" description="Fibronectin type-III" evidence="11">
    <location>
        <begin position="162"/>
        <end position="266"/>
    </location>
</feature>
<comment type="subcellular location">
    <subcellularLocation>
        <location evidence="1">Membrane</location>
        <topology evidence="1">Single-pass type I membrane protein</topology>
    </subcellularLocation>
</comment>
<reference evidence="12 13" key="1">
    <citation type="submission" date="2018-03" db="EMBL/GenBank/DDBJ databases">
        <title>Draft genome sequence of Rohu Carp (Labeo rohita).</title>
        <authorList>
            <person name="Das P."/>
            <person name="Kushwaha B."/>
            <person name="Joshi C.G."/>
            <person name="Kumar D."/>
            <person name="Nagpure N.S."/>
            <person name="Sahoo L."/>
            <person name="Das S.P."/>
            <person name="Bit A."/>
            <person name="Patnaik S."/>
            <person name="Meher P.K."/>
            <person name="Jayasankar P."/>
            <person name="Koringa P.G."/>
            <person name="Patel N.V."/>
            <person name="Hinsu A.T."/>
            <person name="Kumar R."/>
            <person name="Pandey M."/>
            <person name="Agarwal S."/>
            <person name="Srivastava S."/>
            <person name="Singh M."/>
            <person name="Iquebal M.A."/>
            <person name="Jaiswal S."/>
            <person name="Angadi U.B."/>
            <person name="Kumar N."/>
            <person name="Raza M."/>
            <person name="Shah T.M."/>
            <person name="Rai A."/>
            <person name="Jena J.K."/>
        </authorList>
    </citation>
    <scope>NUCLEOTIDE SEQUENCE [LARGE SCALE GENOMIC DNA]</scope>
    <source>
        <strain evidence="12">DASCIFA01</strain>
        <tissue evidence="12">Testis</tissue>
    </source>
</reference>
<keyword evidence="6 12" id="KW-0675">Receptor</keyword>
<keyword evidence="4 9" id="KW-1133">Transmembrane helix</keyword>
<dbReference type="Proteomes" id="UP000290572">
    <property type="component" value="Unassembled WGS sequence"/>
</dbReference>
<name>A0A498M5C5_LABRO</name>
<dbReference type="CDD" id="cd00063">
    <property type="entry name" value="FN3"/>
    <property type="match status" value="1"/>
</dbReference>
<feature type="signal peptide" evidence="10">
    <location>
        <begin position="1"/>
        <end position="34"/>
    </location>
</feature>
<dbReference type="PANTHER" id="PTHR23037:SF36">
    <property type="entry name" value="INTERLEUKIN 21 RECEPTOR, TANDEM DUPLICATE 1"/>
    <property type="match status" value="1"/>
</dbReference>
<dbReference type="InterPro" id="IPR013783">
    <property type="entry name" value="Ig-like_fold"/>
</dbReference>
<evidence type="ECO:0000256" key="10">
    <source>
        <dbReference type="SAM" id="SignalP"/>
    </source>
</evidence>
<feature type="transmembrane region" description="Helical" evidence="9">
    <location>
        <begin position="272"/>
        <end position="291"/>
    </location>
</feature>
<evidence type="ECO:0000313" key="12">
    <source>
        <dbReference type="EMBL" id="RXN16089.1"/>
    </source>
</evidence>
<gene>
    <name evidence="12" type="ORF">ROHU_027697</name>
</gene>
<keyword evidence="2 9" id="KW-0812">Transmembrane</keyword>
<evidence type="ECO:0000256" key="2">
    <source>
        <dbReference type="ARBA" id="ARBA00022692"/>
    </source>
</evidence>
<dbReference type="InterPro" id="IPR003961">
    <property type="entry name" value="FN3_dom"/>
</dbReference>
<evidence type="ECO:0000256" key="1">
    <source>
        <dbReference type="ARBA" id="ARBA00004479"/>
    </source>
</evidence>
<sequence>MHLSGADCRFFPSSSMMALWQAIALLVICGLAECSVALRRNATVSVARLTTIPLTSLFADDGVCSVTCTTDFISMLNCSNSDLGGAASCHVVANCRDEYLSGNGSCSISPPQSWCTMEPEDLDIMSFDTNCSIIVTQMTKQGNVETPTESHSEDIVLYRSIKPKQPFNLNITKTGVDFNLTWDVAYAGQFLGTKLMYRVRLRTKSNLDTNGQIYDLQQNQQSLVILSEHLKPGRQYVADVQVAVHPSCFESMWSEWSNSIEWTTDSPESEQYYFLLLALPVVVVVLLVYSVKLGGIKKLSLWQHIPSPHEYFTPLYHTYQGDFKRWVGPVLTFNSFDVLEKSTTLQVLCEKQQNEGSEEPANNRSAERDFGPAGQNSSKLYFLGSNSHGIAHSGGHISMDTVTVSGQEGVMADWSGDSHRRSLEDFLNGKDANQRAAEIDDRQPLVPNGRRSLQGSDFDDWHLQEHDLENIEQVSLDSYSSNEQSDDGYPQMGLDLDTIDSGFLESDCSSPSAFDGNEQIETSSLDGVGRSHSNYVKQPVKNIKPKTPFNLTLQRANGTYHFFWKNGYEDHMYRAVLPITYEFKYYKDGDNTSVVPQGKEMIPIDEKWFDPSTAYTAECWVLAKSPLQDFHVMEDFSTIDKISEVITTLQDQAEKTGMYPTGQCHTPYVGPTTEIWAPRQMPDTCSETSIPCEDFSFFCEELPGEVGNLIQSLNVACLSGDGLSLEDLTLNLECLEDCEASEAPVIINPVPVCFKQDYCTLTNTPTGPVPTFNRDVEQDENTSSE</sequence>
<dbReference type="EMBL" id="QBIY01012807">
    <property type="protein sequence ID" value="RXN16089.1"/>
    <property type="molecule type" value="Genomic_DNA"/>
</dbReference>
<protein>
    <submittedName>
        <fullName evidence="12">Interleukin-21 receptor isoform X1</fullName>
    </submittedName>
</protein>
<organism evidence="12 13">
    <name type="scientific">Labeo rohita</name>
    <name type="common">Indian major carp</name>
    <name type="synonym">Cyprinus rohita</name>
    <dbReference type="NCBI Taxonomy" id="84645"/>
    <lineage>
        <taxon>Eukaryota</taxon>
        <taxon>Metazoa</taxon>
        <taxon>Chordata</taxon>
        <taxon>Craniata</taxon>
        <taxon>Vertebrata</taxon>
        <taxon>Euteleostomi</taxon>
        <taxon>Actinopterygii</taxon>
        <taxon>Neopterygii</taxon>
        <taxon>Teleostei</taxon>
        <taxon>Ostariophysi</taxon>
        <taxon>Cypriniformes</taxon>
        <taxon>Cyprinidae</taxon>
        <taxon>Labeoninae</taxon>
        <taxon>Labeonini</taxon>
        <taxon>Labeo</taxon>
    </lineage>
</organism>
<feature type="region of interest" description="Disordered" evidence="8">
    <location>
        <begin position="351"/>
        <end position="370"/>
    </location>
</feature>
<keyword evidence="7" id="KW-0325">Glycoprotein</keyword>
<feature type="chain" id="PRO_5019809723" evidence="10">
    <location>
        <begin position="35"/>
        <end position="785"/>
    </location>
</feature>
<dbReference type="PANTHER" id="PTHR23037">
    <property type="entry name" value="CYTOKINE RECEPTOR"/>
    <property type="match status" value="1"/>
</dbReference>
<evidence type="ECO:0000256" key="3">
    <source>
        <dbReference type="ARBA" id="ARBA00022729"/>
    </source>
</evidence>
<evidence type="ECO:0000313" key="13">
    <source>
        <dbReference type="Proteomes" id="UP000290572"/>
    </source>
</evidence>
<comment type="caution">
    <text evidence="12">The sequence shown here is derived from an EMBL/GenBank/DDBJ whole genome shotgun (WGS) entry which is preliminary data.</text>
</comment>
<keyword evidence="3 10" id="KW-0732">Signal</keyword>